<gene>
    <name evidence="2" type="ORF">LSAC_03440</name>
</gene>
<evidence type="ECO:0008006" key="3">
    <source>
        <dbReference type="Google" id="ProtNLM"/>
    </source>
</evidence>
<accession>A0A0M8JS95</accession>
<dbReference type="AlphaFoldDB" id="A0A0M8JS95"/>
<dbReference type="Pfam" id="PF11667">
    <property type="entry name" value="DUF3267"/>
    <property type="match status" value="1"/>
</dbReference>
<dbReference type="EMBL" id="DF967975">
    <property type="protein sequence ID" value="GAP19535.1"/>
    <property type="molecule type" value="Genomic_DNA"/>
</dbReference>
<reference evidence="2" key="1">
    <citation type="journal article" date="2015" name="Genome Announc.">
        <title>Draft Genome Sequences of Anaerolinea thermolimosa IMO-1, Bellilinea caldifistulae GOMI-1, Leptolinea tardivitalis YMTK-2, Levilinea saccharolytica KIBI-1, Longilinea arvoryzae KOME-1, Previously Described as Members of the Class Anaerolineae (Chloroflexi).</title>
        <authorList>
            <person name="Matsuura N."/>
            <person name="Tourlousse M.D."/>
            <person name="Ohashi A."/>
            <person name="Hugenholtz P."/>
            <person name="Sekiguchi Y."/>
        </authorList>
    </citation>
    <scope>NUCLEOTIDE SEQUENCE</scope>
    <source>
        <strain evidence="2">KIBI-1</strain>
    </source>
</reference>
<feature type="transmembrane region" description="Helical" evidence="1">
    <location>
        <begin position="146"/>
        <end position="167"/>
    </location>
</feature>
<evidence type="ECO:0000256" key="1">
    <source>
        <dbReference type="SAM" id="Phobius"/>
    </source>
</evidence>
<sequence>MKITCPYFNGKPPRSAQMRLCYNQTMLAVPHLPAGFKSAGRLDMKKNWALQIGLNVLGLVLIALTQIVCLALIRWLRPQAGAQMFVVDNVLVFTAVLIGLLAVMVVVHELIHGVFFYLFSREKPHFGFRGSYAFASAPNWYFARRAYALVALAPVVLLSLPGLAALLLGPGAWLLGASLYLSINVGSSVGDLAVVAWMYFLRRDVYARDEGDAVTLFVQTLGKR</sequence>
<feature type="transmembrane region" description="Helical" evidence="1">
    <location>
        <begin position="48"/>
        <end position="73"/>
    </location>
</feature>
<dbReference type="RefSeq" id="WP_062419807.1">
    <property type="nucleotide sequence ID" value="NZ_BBXZ01000181.1"/>
</dbReference>
<protein>
    <recommendedName>
        <fullName evidence="3">DUF3267 domain-containing protein</fullName>
    </recommendedName>
</protein>
<proteinExistence type="predicted"/>
<evidence type="ECO:0000313" key="2">
    <source>
        <dbReference type="EMBL" id="GAP19535.1"/>
    </source>
</evidence>
<organism evidence="2">
    <name type="scientific">Levilinea saccharolytica</name>
    <dbReference type="NCBI Taxonomy" id="229921"/>
    <lineage>
        <taxon>Bacteria</taxon>
        <taxon>Bacillati</taxon>
        <taxon>Chloroflexota</taxon>
        <taxon>Anaerolineae</taxon>
        <taxon>Anaerolineales</taxon>
        <taxon>Anaerolineaceae</taxon>
        <taxon>Levilinea</taxon>
    </lineage>
</organism>
<feature type="transmembrane region" description="Helical" evidence="1">
    <location>
        <begin position="179"/>
        <end position="200"/>
    </location>
</feature>
<dbReference type="OrthoDB" id="166615at2"/>
<keyword evidence="1" id="KW-0812">Transmembrane</keyword>
<feature type="transmembrane region" description="Helical" evidence="1">
    <location>
        <begin position="93"/>
        <end position="119"/>
    </location>
</feature>
<dbReference type="InterPro" id="IPR021683">
    <property type="entry name" value="DUF3267"/>
</dbReference>
<keyword evidence="1" id="KW-1133">Transmembrane helix</keyword>
<keyword evidence="1" id="KW-0472">Membrane</keyword>
<name>A0A0M8JS95_9CHLR</name>